<gene>
    <name evidence="3" type="ORF">MBM_01505</name>
</gene>
<dbReference type="InParanoid" id="K1XJF2"/>
<keyword evidence="4" id="KW-1185">Reference proteome</keyword>
<accession>K1XJF2</accession>
<organism evidence="3 4">
    <name type="scientific">Marssonina brunnea f. sp. multigermtubi (strain MB_m1)</name>
    <name type="common">Marssonina leaf spot fungus</name>
    <dbReference type="NCBI Taxonomy" id="1072389"/>
    <lineage>
        <taxon>Eukaryota</taxon>
        <taxon>Fungi</taxon>
        <taxon>Dikarya</taxon>
        <taxon>Ascomycota</taxon>
        <taxon>Pezizomycotina</taxon>
        <taxon>Leotiomycetes</taxon>
        <taxon>Helotiales</taxon>
        <taxon>Drepanopezizaceae</taxon>
        <taxon>Drepanopeziza</taxon>
    </lineage>
</organism>
<name>K1XJF2_MARBU</name>
<dbReference type="AlphaFoldDB" id="K1XJF2"/>
<evidence type="ECO:0000256" key="2">
    <source>
        <dbReference type="SAM" id="SignalP"/>
    </source>
</evidence>
<dbReference type="KEGG" id="mbe:MBM_01505"/>
<evidence type="ECO:0000256" key="1">
    <source>
        <dbReference type="SAM" id="MobiDB-lite"/>
    </source>
</evidence>
<dbReference type="EMBL" id="JH921429">
    <property type="protein sequence ID" value="EKD20823.1"/>
    <property type="molecule type" value="Genomic_DNA"/>
</dbReference>
<feature type="region of interest" description="Disordered" evidence="1">
    <location>
        <begin position="238"/>
        <end position="264"/>
    </location>
</feature>
<dbReference type="HOGENOM" id="CLU_1054010_0_0_1"/>
<dbReference type="OrthoDB" id="3549414at2759"/>
<proteinExistence type="predicted"/>
<evidence type="ECO:0000313" key="3">
    <source>
        <dbReference type="EMBL" id="EKD20823.1"/>
    </source>
</evidence>
<sequence>MVSLAFIAALSTFVAIALAKAIAEPITTPAPVFPRQNFGQDMIEYYAYGSGYDSARCRIGSTWTASSTYGRCCPTSLTCAEEYFITKCSGNTAVFGDGYTSSCSGSFSVCNTDQIVQTLSDASPTFWIGYDDMDWRRTTTRRGQQLLRLRLLSPGYQNLLRASSKHPKVNYSARTTTASSGVQSAPDGSDATRLPGACYRSAVLCGTDLPSAYQPLGVQSPVVSRNLTEKNYFPLDKTPAVTTSQVPGPGSNPAYIYPPRPELE</sequence>
<feature type="signal peptide" evidence="2">
    <location>
        <begin position="1"/>
        <end position="19"/>
    </location>
</feature>
<keyword evidence="2" id="KW-0732">Signal</keyword>
<dbReference type="Proteomes" id="UP000006753">
    <property type="component" value="Unassembled WGS sequence"/>
</dbReference>
<feature type="chain" id="PRO_5003853369" evidence="2">
    <location>
        <begin position="20"/>
        <end position="264"/>
    </location>
</feature>
<reference evidence="3 4" key="1">
    <citation type="journal article" date="2012" name="BMC Genomics">
        <title>Sequencing the genome of Marssonina brunnea reveals fungus-poplar co-evolution.</title>
        <authorList>
            <person name="Zhu S."/>
            <person name="Cao Y.-Z."/>
            <person name="Jiang C."/>
            <person name="Tan B.-Y."/>
            <person name="Wang Z."/>
            <person name="Feng S."/>
            <person name="Zhang L."/>
            <person name="Su X.-H."/>
            <person name="Brejova B."/>
            <person name="Vinar T."/>
            <person name="Xu M."/>
            <person name="Wang M.-X."/>
            <person name="Zhang S.-G."/>
            <person name="Huang M.-R."/>
            <person name="Wu R."/>
            <person name="Zhou Y."/>
        </authorList>
    </citation>
    <scope>NUCLEOTIDE SEQUENCE [LARGE SCALE GENOMIC DNA]</scope>
    <source>
        <strain evidence="3 4">MB_m1</strain>
    </source>
</reference>
<evidence type="ECO:0000313" key="4">
    <source>
        <dbReference type="Proteomes" id="UP000006753"/>
    </source>
</evidence>
<protein>
    <submittedName>
        <fullName evidence="3">Uncharacterized protein</fullName>
    </submittedName>
</protein>